<accession>A0ABD5UAY1</accession>
<organism evidence="5 6">
    <name type="scientific">Halomarina ordinaria</name>
    <dbReference type="NCBI Taxonomy" id="3033939"/>
    <lineage>
        <taxon>Archaea</taxon>
        <taxon>Methanobacteriati</taxon>
        <taxon>Methanobacteriota</taxon>
        <taxon>Stenosarchaea group</taxon>
        <taxon>Halobacteria</taxon>
        <taxon>Halobacteriales</taxon>
        <taxon>Natronomonadaceae</taxon>
        <taxon>Halomarina</taxon>
    </lineage>
</organism>
<evidence type="ECO:0000256" key="2">
    <source>
        <dbReference type="ARBA" id="ARBA00023274"/>
    </source>
</evidence>
<dbReference type="GO" id="GO:1990904">
    <property type="term" value="C:ribonucleoprotein complex"/>
    <property type="evidence" value="ECO:0007669"/>
    <property type="project" value="UniProtKB-KW"/>
</dbReference>
<protein>
    <recommendedName>
        <fullName evidence="3">Large ribosomal subunit protein eL40</fullName>
    </recommendedName>
</protein>
<dbReference type="PANTHER" id="PTHR39649:SF1">
    <property type="entry name" value="LARGE RIBOSOMAL SUBUNIT PROTEIN EL40"/>
    <property type="match status" value="1"/>
</dbReference>
<proteinExistence type="inferred from homology"/>
<feature type="domain" description="Large ribosomal subunit protein eL40" evidence="4">
    <location>
        <begin position="1"/>
        <end position="46"/>
    </location>
</feature>
<dbReference type="InterPro" id="IPR011332">
    <property type="entry name" value="Ribosomal_zn-bd"/>
</dbReference>
<dbReference type="SUPFAM" id="SSF57829">
    <property type="entry name" value="Zn-binding ribosomal proteins"/>
    <property type="match status" value="1"/>
</dbReference>
<reference evidence="5 6" key="1">
    <citation type="journal article" date="2019" name="Int. J. Syst. Evol. Microbiol.">
        <title>The Global Catalogue of Microorganisms (GCM) 10K type strain sequencing project: providing services to taxonomists for standard genome sequencing and annotation.</title>
        <authorList>
            <consortium name="The Broad Institute Genomics Platform"/>
            <consortium name="The Broad Institute Genome Sequencing Center for Infectious Disease"/>
            <person name="Wu L."/>
            <person name="Ma J."/>
        </authorList>
    </citation>
    <scope>NUCLEOTIDE SEQUENCE [LARGE SCALE GENOMIC DNA]</scope>
    <source>
        <strain evidence="5 6">PSRA2</strain>
    </source>
</reference>
<dbReference type="GO" id="GO:0006412">
    <property type="term" value="P:translation"/>
    <property type="evidence" value="ECO:0007669"/>
    <property type="project" value="UniProtKB-UniRule"/>
</dbReference>
<dbReference type="HAMAP" id="MF_00788">
    <property type="entry name" value="Ribosomal_eL40"/>
    <property type="match status" value="1"/>
</dbReference>
<dbReference type="GO" id="GO:0005840">
    <property type="term" value="C:ribosome"/>
    <property type="evidence" value="ECO:0007669"/>
    <property type="project" value="UniProtKB-KW"/>
</dbReference>
<dbReference type="RefSeq" id="WP_304449136.1">
    <property type="nucleotide sequence ID" value="NZ_JARRAH010000001.1"/>
</dbReference>
<sequence>MASFPEAEDRLLDKQICMRCNARNSPRAKRCRKCGYKHLRPKAKERRAV</sequence>
<dbReference type="Proteomes" id="UP001596406">
    <property type="component" value="Unassembled WGS sequence"/>
</dbReference>
<evidence type="ECO:0000313" key="6">
    <source>
        <dbReference type="Proteomes" id="UP001596406"/>
    </source>
</evidence>
<dbReference type="Pfam" id="PF01020">
    <property type="entry name" value="Ribosomal_L40e"/>
    <property type="match status" value="1"/>
</dbReference>
<dbReference type="InterPro" id="IPR038587">
    <property type="entry name" value="Ribosomal_eL40_sf"/>
</dbReference>
<dbReference type="PANTHER" id="PTHR39649">
    <property type="entry name" value="50S RIBOSOMAL PROTEIN L40E"/>
    <property type="match status" value="1"/>
</dbReference>
<keyword evidence="2 3" id="KW-0687">Ribonucleoprotein</keyword>
<dbReference type="SMART" id="SM01377">
    <property type="entry name" value="Ribosomal_L40e"/>
    <property type="match status" value="1"/>
</dbReference>
<dbReference type="InterPro" id="IPR001975">
    <property type="entry name" value="Ribosomal_eL40_dom"/>
</dbReference>
<evidence type="ECO:0000256" key="1">
    <source>
        <dbReference type="ARBA" id="ARBA00022980"/>
    </source>
</evidence>
<dbReference type="AlphaFoldDB" id="A0ABD5UAY1"/>
<name>A0ABD5UAY1_9EURY</name>
<keyword evidence="1 3" id="KW-0689">Ribosomal protein</keyword>
<comment type="caution">
    <text evidence="5">The sequence shown here is derived from an EMBL/GenBank/DDBJ whole genome shotgun (WGS) entry which is preliminary data.</text>
</comment>
<dbReference type="NCBIfam" id="NF003161">
    <property type="entry name" value="PRK04136.1"/>
    <property type="match status" value="1"/>
</dbReference>
<evidence type="ECO:0000259" key="4">
    <source>
        <dbReference type="SMART" id="SM01377"/>
    </source>
</evidence>
<gene>
    <name evidence="3" type="primary">rpl40e</name>
    <name evidence="5" type="ORF">ACFQHK_13235</name>
</gene>
<evidence type="ECO:0000313" key="5">
    <source>
        <dbReference type="EMBL" id="MFC6837471.1"/>
    </source>
</evidence>
<dbReference type="InterPro" id="IPR023657">
    <property type="entry name" value="Ribosomal_eL40_arc"/>
</dbReference>
<comment type="similarity">
    <text evidence="3">Belongs to the eukaryotic ribosomal protein eL40 family.</text>
</comment>
<dbReference type="EMBL" id="JBHSXM010000001">
    <property type="protein sequence ID" value="MFC6837471.1"/>
    <property type="molecule type" value="Genomic_DNA"/>
</dbReference>
<keyword evidence="6" id="KW-1185">Reference proteome</keyword>
<dbReference type="Gene3D" id="4.10.1060.50">
    <property type="match status" value="1"/>
</dbReference>
<evidence type="ECO:0000256" key="3">
    <source>
        <dbReference type="HAMAP-Rule" id="MF_00788"/>
    </source>
</evidence>